<reference evidence="1 2" key="1">
    <citation type="journal article" date="2016" name="Int. J. Syst. Evol. Microbiol.">
        <title>Chitinibacter fontanus sp. nov., isolated from a spring.</title>
        <authorList>
            <person name="Sheu S.Y."/>
            <person name="Li Y.S."/>
            <person name="Young C.C."/>
            <person name="Chen W.M."/>
        </authorList>
    </citation>
    <scope>NUCLEOTIDE SEQUENCE [LARGE SCALE GENOMIC DNA]</scope>
    <source>
        <strain evidence="1 2">STM-7</strain>
    </source>
</reference>
<organism evidence="1 2">
    <name type="scientific">Chitinibacter fontanus</name>
    <dbReference type="NCBI Taxonomy" id="1737446"/>
    <lineage>
        <taxon>Bacteria</taxon>
        <taxon>Pseudomonadati</taxon>
        <taxon>Pseudomonadota</taxon>
        <taxon>Betaproteobacteria</taxon>
        <taxon>Neisseriales</taxon>
        <taxon>Chitinibacteraceae</taxon>
        <taxon>Chitinibacter</taxon>
    </lineage>
</organism>
<dbReference type="KEGG" id="cfon:HZU75_13800"/>
<evidence type="ECO:0000313" key="1">
    <source>
        <dbReference type="EMBL" id="QLI82513.1"/>
    </source>
</evidence>
<dbReference type="InterPro" id="IPR010662">
    <property type="entry name" value="RBBP9/YdeN"/>
</dbReference>
<dbReference type="Proteomes" id="UP000510822">
    <property type="component" value="Chromosome"/>
</dbReference>
<dbReference type="GO" id="GO:0016787">
    <property type="term" value="F:hydrolase activity"/>
    <property type="evidence" value="ECO:0007669"/>
    <property type="project" value="UniProtKB-KW"/>
</dbReference>
<keyword evidence="2" id="KW-1185">Reference proteome</keyword>
<gene>
    <name evidence="1" type="ORF">HZU75_13800</name>
</gene>
<sequence>MNFLILPGIGDSDQSHWQTQWEQSSPNFSRVIQDDWTNPDCQQWMARLEEAILQSGPDTILVAHSLGCLLVSHWAASSSLPIKGALLVAPPDPMAEVFPVEARSFSDFPRRALNFKSMLIASANDPYAQIEFSKQCASDWDSQFICIGDAEHINGSSNLGEWVVGKAMLQQLLEQIKA</sequence>
<dbReference type="EMBL" id="CP058952">
    <property type="protein sequence ID" value="QLI82513.1"/>
    <property type="molecule type" value="Genomic_DNA"/>
</dbReference>
<dbReference type="Gene3D" id="3.40.50.1820">
    <property type="entry name" value="alpha/beta hydrolase"/>
    <property type="match status" value="1"/>
</dbReference>
<evidence type="ECO:0000313" key="2">
    <source>
        <dbReference type="Proteomes" id="UP000510822"/>
    </source>
</evidence>
<name>A0A7D5VBY2_9NEIS</name>
<proteinExistence type="predicted"/>
<accession>A0A7D5VBY2</accession>
<dbReference type="Pfam" id="PF06821">
    <property type="entry name" value="Ser_hydrolase"/>
    <property type="match status" value="1"/>
</dbReference>
<dbReference type="RefSeq" id="WP_180306591.1">
    <property type="nucleotide sequence ID" value="NZ_CP058952.1"/>
</dbReference>
<protein>
    <submittedName>
        <fullName evidence="1">Serine hydrolase family protein</fullName>
    </submittedName>
</protein>
<dbReference type="AlphaFoldDB" id="A0A7D5VBY2"/>
<keyword evidence="1" id="KW-0378">Hydrolase</keyword>
<dbReference type="InterPro" id="IPR029058">
    <property type="entry name" value="AB_hydrolase_fold"/>
</dbReference>
<dbReference type="SUPFAM" id="SSF53474">
    <property type="entry name" value="alpha/beta-Hydrolases"/>
    <property type="match status" value="1"/>
</dbReference>